<feature type="region of interest" description="Disordered" evidence="3">
    <location>
        <begin position="93"/>
        <end position="140"/>
    </location>
</feature>
<dbReference type="SUPFAM" id="SSF52058">
    <property type="entry name" value="L domain-like"/>
    <property type="match status" value="1"/>
</dbReference>
<proteinExistence type="predicted"/>
<evidence type="ECO:0000256" key="3">
    <source>
        <dbReference type="SAM" id="MobiDB-lite"/>
    </source>
</evidence>
<dbReference type="PANTHER" id="PTHR48053">
    <property type="entry name" value="LEUCINE RICH REPEAT FAMILY PROTEIN, EXPRESSED"/>
    <property type="match status" value="1"/>
</dbReference>
<dbReference type="EMBL" id="CAICTM010000297">
    <property type="protein sequence ID" value="CAB9507238.1"/>
    <property type="molecule type" value="Genomic_DNA"/>
</dbReference>
<dbReference type="Gene3D" id="3.80.10.10">
    <property type="entry name" value="Ribonuclease Inhibitor"/>
    <property type="match status" value="2"/>
</dbReference>
<dbReference type="InterPro" id="IPR001611">
    <property type="entry name" value="Leu-rich_rpt"/>
</dbReference>
<gene>
    <name evidence="4" type="ORF">SEMRO_298_G111150.1</name>
</gene>
<dbReference type="OrthoDB" id="205182at2759"/>
<protein>
    <submittedName>
        <fullName evidence="4">LRR receptor-like serine threonine-protein kinase</fullName>
    </submittedName>
</protein>
<keyword evidence="4" id="KW-0675">Receptor</keyword>
<dbReference type="PANTHER" id="PTHR48053:SF114">
    <property type="entry name" value="OS02G0232500 PROTEIN"/>
    <property type="match status" value="1"/>
</dbReference>
<comment type="caution">
    <text evidence="4">The sequence shown here is derived from an EMBL/GenBank/DDBJ whole genome shotgun (WGS) entry which is preliminary data.</text>
</comment>
<keyword evidence="5" id="KW-1185">Reference proteome</keyword>
<keyword evidence="2" id="KW-0732">Signal</keyword>
<dbReference type="Pfam" id="PF00560">
    <property type="entry name" value="LRR_1"/>
    <property type="match status" value="1"/>
</dbReference>
<dbReference type="GO" id="GO:0016301">
    <property type="term" value="F:kinase activity"/>
    <property type="evidence" value="ECO:0007669"/>
    <property type="project" value="UniProtKB-KW"/>
</dbReference>
<dbReference type="Proteomes" id="UP001153069">
    <property type="component" value="Unassembled WGS sequence"/>
</dbReference>
<dbReference type="InterPro" id="IPR032675">
    <property type="entry name" value="LRR_dom_sf"/>
</dbReference>
<feature type="compositionally biased region" description="Polar residues" evidence="3">
    <location>
        <begin position="99"/>
        <end position="116"/>
    </location>
</feature>
<evidence type="ECO:0000313" key="5">
    <source>
        <dbReference type="Proteomes" id="UP001153069"/>
    </source>
</evidence>
<evidence type="ECO:0000256" key="1">
    <source>
        <dbReference type="ARBA" id="ARBA00004167"/>
    </source>
</evidence>
<comment type="subcellular location">
    <subcellularLocation>
        <location evidence="1">Membrane</location>
        <topology evidence="1">Single-pass membrane protein</topology>
    </subcellularLocation>
</comment>
<evidence type="ECO:0000313" key="4">
    <source>
        <dbReference type="EMBL" id="CAB9507238.1"/>
    </source>
</evidence>
<organism evidence="4 5">
    <name type="scientific">Seminavis robusta</name>
    <dbReference type="NCBI Taxonomy" id="568900"/>
    <lineage>
        <taxon>Eukaryota</taxon>
        <taxon>Sar</taxon>
        <taxon>Stramenopiles</taxon>
        <taxon>Ochrophyta</taxon>
        <taxon>Bacillariophyta</taxon>
        <taxon>Bacillariophyceae</taxon>
        <taxon>Bacillariophycidae</taxon>
        <taxon>Naviculales</taxon>
        <taxon>Naviculaceae</taxon>
        <taxon>Seminavis</taxon>
    </lineage>
</organism>
<name>A0A9N8HEC5_9STRA</name>
<sequence length="501" mass="54162">MFSSRIPGFGGWSPLPQEEDNGEQQLEMTDFHSCPSSLDKQKGLFSTYRWPTAASANGQGRLRTGMTVAVTVVLVISVAASIWKGTTERLEGAAGEGQLGNSSLARESPSPTTGTGSIPIPSLPPTATGAPRQEPPASPTSTAIAVARSFLPPYTLEAISRNASSLQAQALAWLGDHHPEFNEGMPGWRKQQLVALATGRNSRSWIAGQIAQGTGDSIPNSAKFGCWKVKTYHLPPEIGLLTSLTRINFGMGRPRGRLPSELGLLTELTFLSLFSNYMTGTLPQELWRLSKLDELTLFSNRFRGPLYSEMGLMTALTHLSLSMNDLTGTIPQELQKMTAMESLYLGGNQFTGALPTLGNMTSLVSFELFGNPRLTGTVSPWFLRSASNLKYLEILNTSLTASIPSELCLLTSLRTLRLFDNPNFTGTVPPSCLASFSDLEILQLDRTSMTTGSLPSELGLLTAMQELYLQDNPSLTGTIPPPVVASMRNLTYLTRLSSILP</sequence>
<keyword evidence="4" id="KW-0808">Transferase</keyword>
<dbReference type="AlphaFoldDB" id="A0A9N8HEC5"/>
<feature type="region of interest" description="Disordered" evidence="3">
    <location>
        <begin position="1"/>
        <end position="24"/>
    </location>
</feature>
<dbReference type="InterPro" id="IPR051716">
    <property type="entry name" value="Plant_RL_S/T_kinase"/>
</dbReference>
<accession>A0A9N8HEC5</accession>
<keyword evidence="4" id="KW-0418">Kinase</keyword>
<evidence type="ECO:0000256" key="2">
    <source>
        <dbReference type="ARBA" id="ARBA00022729"/>
    </source>
</evidence>
<reference evidence="4" key="1">
    <citation type="submission" date="2020-06" db="EMBL/GenBank/DDBJ databases">
        <authorList>
            <consortium name="Plant Systems Biology data submission"/>
        </authorList>
    </citation>
    <scope>NUCLEOTIDE SEQUENCE</scope>
    <source>
        <strain evidence="4">D6</strain>
    </source>
</reference>
<dbReference type="GO" id="GO:0016020">
    <property type="term" value="C:membrane"/>
    <property type="evidence" value="ECO:0007669"/>
    <property type="project" value="UniProtKB-SubCell"/>
</dbReference>